<evidence type="ECO:0000313" key="8">
    <source>
        <dbReference type="EMBL" id="ADH89973.1"/>
    </source>
</evidence>
<keyword evidence="9" id="KW-1185">Reference proteome</keyword>
<dbReference type="Proteomes" id="UP000006633">
    <property type="component" value="Chromosome"/>
</dbReference>
<proteinExistence type="inferred from homology"/>
<evidence type="ECO:0000256" key="6">
    <source>
        <dbReference type="ARBA" id="ARBA00023136"/>
    </source>
</evidence>
<sequence>MSTDALSSSQLVAGFLLATPALFAIVNPVGSALVFSQMLADRSHIERTAIARRVATYAFVILITSFWIGNSVLSFFGVSLPALRIAGGLVVIHQAWLLLNAPDSGDMSDGNSLPKRGARDVTFFPLTVPITTGPGTISVAIALAAAGPVDGTGGISFVVGLTVAAALIAAMVWISDRYADLAVAQLGQTGANIVMRLSAFVLLCVGVQIMITGVKGLV</sequence>
<dbReference type="GO" id="GO:0005886">
    <property type="term" value="C:plasma membrane"/>
    <property type="evidence" value="ECO:0007669"/>
    <property type="project" value="UniProtKB-SubCell"/>
</dbReference>
<keyword evidence="5 7" id="KW-1133">Transmembrane helix</keyword>
<evidence type="ECO:0000256" key="2">
    <source>
        <dbReference type="ARBA" id="ARBA00009784"/>
    </source>
</evidence>
<protein>
    <recommendedName>
        <fullName evidence="7">UPF0056 inner membrane protein</fullName>
    </recommendedName>
</protein>
<dbReference type="NCBIfam" id="TIGR00427">
    <property type="entry name" value="NAAT family transporter"/>
    <property type="match status" value="1"/>
</dbReference>
<keyword evidence="6 7" id="KW-0472">Membrane</keyword>
<keyword evidence="4 7" id="KW-0812">Transmembrane</keyword>
<feature type="transmembrane region" description="Helical" evidence="7">
    <location>
        <begin position="82"/>
        <end position="101"/>
    </location>
</feature>
<organism evidence="8 9">
    <name type="scientific">Ancylobacter novellus (strain ATCC 8093 / DSM 506 / JCM 20403 / CCM 1077 / IAM 12100 / NBRC 12443 / NCIMB 10456)</name>
    <name type="common">Starkeya novella</name>
    <dbReference type="NCBI Taxonomy" id="639283"/>
    <lineage>
        <taxon>Bacteria</taxon>
        <taxon>Pseudomonadati</taxon>
        <taxon>Pseudomonadota</taxon>
        <taxon>Alphaproteobacteria</taxon>
        <taxon>Hyphomicrobiales</taxon>
        <taxon>Xanthobacteraceae</taxon>
        <taxon>Ancylobacter</taxon>
    </lineage>
</organism>
<name>D7A585_ANCN5</name>
<evidence type="ECO:0000256" key="1">
    <source>
        <dbReference type="ARBA" id="ARBA00004651"/>
    </source>
</evidence>
<evidence type="ECO:0000256" key="7">
    <source>
        <dbReference type="RuleBase" id="RU362048"/>
    </source>
</evidence>
<evidence type="ECO:0000256" key="5">
    <source>
        <dbReference type="ARBA" id="ARBA00022989"/>
    </source>
</evidence>
<evidence type="ECO:0000256" key="3">
    <source>
        <dbReference type="ARBA" id="ARBA00022475"/>
    </source>
</evidence>
<evidence type="ECO:0000313" key="9">
    <source>
        <dbReference type="Proteomes" id="UP000006633"/>
    </source>
</evidence>
<evidence type="ECO:0000256" key="4">
    <source>
        <dbReference type="ARBA" id="ARBA00022692"/>
    </source>
</evidence>
<dbReference type="PANTHER" id="PTHR33508">
    <property type="entry name" value="UPF0056 MEMBRANE PROTEIN YHCE"/>
    <property type="match status" value="1"/>
</dbReference>
<feature type="transmembrane region" description="Helical" evidence="7">
    <location>
        <begin position="194"/>
        <end position="214"/>
    </location>
</feature>
<dbReference type="eggNOG" id="COG2095">
    <property type="taxonomic scope" value="Bacteria"/>
</dbReference>
<dbReference type="KEGG" id="sno:Snov_2684"/>
<dbReference type="PANTHER" id="PTHR33508:SF1">
    <property type="entry name" value="UPF0056 MEMBRANE PROTEIN YHCE"/>
    <property type="match status" value="1"/>
</dbReference>
<dbReference type="OrthoDB" id="21094at2"/>
<dbReference type="AlphaFoldDB" id="D7A585"/>
<dbReference type="EMBL" id="CP002026">
    <property type="protein sequence ID" value="ADH89973.1"/>
    <property type="molecule type" value="Genomic_DNA"/>
</dbReference>
<comment type="similarity">
    <text evidence="2 7">Belongs to the UPF0056 (MarC) family.</text>
</comment>
<reference evidence="8 9" key="1">
    <citation type="journal article" date="2012" name="Stand. Genomic Sci.">
        <title>Complete genome sequence of the facultatively chemolithoautotrophic and methylotrophic alpha Proteobacterium Starkeya novella type strain (ATCC 8093(T)).</title>
        <authorList>
            <person name="Kappler U."/>
            <person name="Davenport K."/>
            <person name="Beatson S."/>
            <person name="Lucas S."/>
            <person name="Lapidus A."/>
            <person name="Copeland A."/>
            <person name="Berry K.W."/>
            <person name="Glavina Del Rio T."/>
            <person name="Hammon N."/>
            <person name="Dalin E."/>
            <person name="Tice H."/>
            <person name="Pitluck S."/>
            <person name="Richardson P."/>
            <person name="Bruce D."/>
            <person name="Goodwin L.A."/>
            <person name="Han C."/>
            <person name="Tapia R."/>
            <person name="Detter J.C."/>
            <person name="Chang Y.J."/>
            <person name="Jeffries C.D."/>
            <person name="Land M."/>
            <person name="Hauser L."/>
            <person name="Kyrpides N.C."/>
            <person name="Goker M."/>
            <person name="Ivanova N."/>
            <person name="Klenk H.P."/>
            <person name="Woyke T."/>
        </authorList>
    </citation>
    <scope>NUCLEOTIDE SEQUENCE [LARGE SCALE GENOMIC DNA]</scope>
    <source>
        <strain evidence="9">ATCC 8093 / DSM 506 / JCM 20403 / CCM 1077 / IAM 12100 / NBRC 12443 / NCIMB 10456</strain>
    </source>
</reference>
<feature type="transmembrane region" description="Helical" evidence="7">
    <location>
        <begin position="56"/>
        <end position="76"/>
    </location>
</feature>
<accession>D7A585</accession>
<dbReference type="STRING" id="639283.Snov_2684"/>
<dbReference type="Pfam" id="PF01914">
    <property type="entry name" value="MarC"/>
    <property type="match status" value="1"/>
</dbReference>
<feature type="transmembrane region" description="Helical" evidence="7">
    <location>
        <begin position="122"/>
        <end position="147"/>
    </location>
</feature>
<comment type="subcellular location">
    <subcellularLocation>
        <location evidence="7">Cell inner membrane</location>
        <topology evidence="7">Multi-pass membrane protein</topology>
    </subcellularLocation>
    <subcellularLocation>
        <location evidence="1">Cell membrane</location>
        <topology evidence="1">Multi-pass membrane protein</topology>
    </subcellularLocation>
</comment>
<feature type="transmembrane region" description="Helical" evidence="7">
    <location>
        <begin position="153"/>
        <end position="174"/>
    </location>
</feature>
<feature type="transmembrane region" description="Helical" evidence="7">
    <location>
        <begin position="12"/>
        <end position="35"/>
    </location>
</feature>
<dbReference type="RefSeq" id="WP_013167477.1">
    <property type="nucleotide sequence ID" value="NC_014217.1"/>
</dbReference>
<dbReference type="InterPro" id="IPR002771">
    <property type="entry name" value="Multi_antbiot-R_MarC"/>
</dbReference>
<gene>
    <name evidence="8" type="ordered locus">Snov_2684</name>
</gene>
<keyword evidence="3" id="KW-1003">Cell membrane</keyword>
<dbReference type="HOGENOM" id="CLU_079909_2_0_5"/>